<dbReference type="PROSITE" id="PS00518">
    <property type="entry name" value="ZF_RING_1"/>
    <property type="match status" value="1"/>
</dbReference>
<dbReference type="PROSITE" id="PS50089">
    <property type="entry name" value="ZF_RING_2"/>
    <property type="match status" value="1"/>
</dbReference>
<evidence type="ECO:0000256" key="3">
    <source>
        <dbReference type="ARBA" id="ARBA00022833"/>
    </source>
</evidence>
<dbReference type="InterPro" id="IPR017907">
    <property type="entry name" value="Znf_RING_CS"/>
</dbReference>
<dbReference type="OMA" id="SCISECW"/>
<dbReference type="PANTHER" id="PTHR25462">
    <property type="entry name" value="BONUS, ISOFORM C-RELATED"/>
    <property type="match status" value="1"/>
</dbReference>
<evidence type="ECO:0000313" key="8">
    <source>
        <dbReference type="Proteomes" id="UP000030746"/>
    </source>
</evidence>
<accession>V4BA42</accession>
<dbReference type="GeneID" id="20233975"/>
<feature type="non-terminal residue" evidence="7">
    <location>
        <position position="191"/>
    </location>
</feature>
<dbReference type="AlphaFoldDB" id="V4BA42"/>
<dbReference type="CTD" id="20233975"/>
<dbReference type="EMBL" id="KB200130">
    <property type="protein sequence ID" value="ESP02692.1"/>
    <property type="molecule type" value="Genomic_DNA"/>
</dbReference>
<keyword evidence="3" id="KW-0862">Zinc</keyword>
<keyword evidence="8" id="KW-1185">Reference proteome</keyword>
<evidence type="ECO:0000256" key="1">
    <source>
        <dbReference type="ARBA" id="ARBA00022723"/>
    </source>
</evidence>
<dbReference type="CDD" id="cd19757">
    <property type="entry name" value="Bbox1"/>
    <property type="match status" value="1"/>
</dbReference>
<dbReference type="PANTHER" id="PTHR25462:SF296">
    <property type="entry name" value="MEIOTIC P26, ISOFORM F"/>
    <property type="match status" value="1"/>
</dbReference>
<evidence type="ECO:0000256" key="4">
    <source>
        <dbReference type="PROSITE-ProRule" id="PRU00024"/>
    </source>
</evidence>
<sequence length="191" mass="21596">MTTEGAGQVSIDLCSCGICDRPTISPKCLPCMHTFCKSCLNCHILEELEANQNGKKTFQCPRCGVSIQIPQNSVEPHTDNFKDDVFVNRLSEVISIYNVDKLCDICDRSDIESPAVDWCTDCFDSMCQKCKTVHLNGRATSRHSVIQLEELRNMSVEDITKRQKSTTCRNHEREIVKFYCDRCKIALCGIC</sequence>
<dbReference type="InterPro" id="IPR000315">
    <property type="entry name" value="Znf_B-box"/>
</dbReference>
<dbReference type="InterPro" id="IPR047153">
    <property type="entry name" value="TRIM45/56/19-like"/>
</dbReference>
<dbReference type="Proteomes" id="UP000030746">
    <property type="component" value="Unassembled WGS sequence"/>
</dbReference>
<keyword evidence="2 4" id="KW-0863">Zinc-finger</keyword>
<dbReference type="SUPFAM" id="SSF57845">
    <property type="entry name" value="B-box zinc-binding domain"/>
    <property type="match status" value="1"/>
</dbReference>
<organism evidence="7 8">
    <name type="scientific">Lottia gigantea</name>
    <name type="common">Giant owl limpet</name>
    <dbReference type="NCBI Taxonomy" id="225164"/>
    <lineage>
        <taxon>Eukaryota</taxon>
        <taxon>Metazoa</taxon>
        <taxon>Spiralia</taxon>
        <taxon>Lophotrochozoa</taxon>
        <taxon>Mollusca</taxon>
        <taxon>Gastropoda</taxon>
        <taxon>Patellogastropoda</taxon>
        <taxon>Lottioidea</taxon>
        <taxon>Lottiidae</taxon>
        <taxon>Lottia</taxon>
    </lineage>
</organism>
<dbReference type="SUPFAM" id="SSF57850">
    <property type="entry name" value="RING/U-box"/>
    <property type="match status" value="1"/>
</dbReference>
<dbReference type="PROSITE" id="PS50119">
    <property type="entry name" value="ZF_BBOX"/>
    <property type="match status" value="2"/>
</dbReference>
<reference evidence="7 8" key="1">
    <citation type="journal article" date="2013" name="Nature">
        <title>Insights into bilaterian evolution from three spiralian genomes.</title>
        <authorList>
            <person name="Simakov O."/>
            <person name="Marletaz F."/>
            <person name="Cho S.J."/>
            <person name="Edsinger-Gonzales E."/>
            <person name="Havlak P."/>
            <person name="Hellsten U."/>
            <person name="Kuo D.H."/>
            <person name="Larsson T."/>
            <person name="Lv J."/>
            <person name="Arendt D."/>
            <person name="Savage R."/>
            <person name="Osoegawa K."/>
            <person name="de Jong P."/>
            <person name="Grimwood J."/>
            <person name="Chapman J.A."/>
            <person name="Shapiro H."/>
            <person name="Aerts A."/>
            <person name="Otillar R.P."/>
            <person name="Terry A.Y."/>
            <person name="Boore J.L."/>
            <person name="Grigoriev I.V."/>
            <person name="Lindberg D.R."/>
            <person name="Seaver E.C."/>
            <person name="Weisblat D.A."/>
            <person name="Putnam N.H."/>
            <person name="Rokhsar D.S."/>
        </authorList>
    </citation>
    <scope>NUCLEOTIDE SEQUENCE [LARGE SCALE GENOMIC DNA]</scope>
</reference>
<dbReference type="OrthoDB" id="9992988at2759"/>
<evidence type="ECO:0008006" key="9">
    <source>
        <dbReference type="Google" id="ProtNLM"/>
    </source>
</evidence>
<evidence type="ECO:0000259" key="5">
    <source>
        <dbReference type="PROSITE" id="PS50089"/>
    </source>
</evidence>
<dbReference type="Gene3D" id="4.10.830.40">
    <property type="match status" value="1"/>
</dbReference>
<dbReference type="Gene3D" id="3.30.160.60">
    <property type="entry name" value="Classic Zinc Finger"/>
    <property type="match status" value="1"/>
</dbReference>
<feature type="domain" description="RING-type" evidence="5">
    <location>
        <begin position="16"/>
        <end position="63"/>
    </location>
</feature>
<dbReference type="RefSeq" id="XP_009046576.1">
    <property type="nucleotide sequence ID" value="XM_009048328.1"/>
</dbReference>
<dbReference type="GO" id="GO:0008270">
    <property type="term" value="F:zinc ion binding"/>
    <property type="evidence" value="ECO:0007669"/>
    <property type="project" value="UniProtKB-KW"/>
</dbReference>
<evidence type="ECO:0000256" key="2">
    <source>
        <dbReference type="ARBA" id="ARBA00022771"/>
    </source>
</evidence>
<protein>
    <recommendedName>
        <fullName evidence="9">RING-type domain-containing protein</fullName>
    </recommendedName>
</protein>
<dbReference type="GO" id="GO:0061630">
    <property type="term" value="F:ubiquitin protein ligase activity"/>
    <property type="evidence" value="ECO:0007669"/>
    <property type="project" value="TreeGrafter"/>
</dbReference>
<keyword evidence="1" id="KW-0479">Metal-binding</keyword>
<dbReference type="HOGENOM" id="CLU_013137_14_2_1"/>
<dbReference type="KEGG" id="lgi:LOTGIDRAFT_137956"/>
<dbReference type="SMART" id="SM00184">
    <property type="entry name" value="RING"/>
    <property type="match status" value="1"/>
</dbReference>
<dbReference type="InterPro" id="IPR001841">
    <property type="entry name" value="Znf_RING"/>
</dbReference>
<feature type="domain" description="B box-type" evidence="6">
    <location>
        <begin position="101"/>
        <end position="148"/>
    </location>
</feature>
<dbReference type="Gene3D" id="3.30.40.10">
    <property type="entry name" value="Zinc/RING finger domain, C3HC4 (zinc finger)"/>
    <property type="match status" value="1"/>
</dbReference>
<gene>
    <name evidence="7" type="ORF">LOTGIDRAFT_137956</name>
</gene>
<feature type="domain" description="B box-type" evidence="6">
    <location>
        <begin position="163"/>
        <end position="191"/>
    </location>
</feature>
<proteinExistence type="predicted"/>
<evidence type="ECO:0000313" key="7">
    <source>
        <dbReference type="EMBL" id="ESP02692.1"/>
    </source>
</evidence>
<evidence type="ECO:0000259" key="6">
    <source>
        <dbReference type="PROSITE" id="PS50119"/>
    </source>
</evidence>
<dbReference type="InterPro" id="IPR013083">
    <property type="entry name" value="Znf_RING/FYVE/PHD"/>
</dbReference>
<name>V4BA42_LOTGI</name>